<evidence type="ECO:0000313" key="1">
    <source>
        <dbReference type="EMBL" id="TXI34746.1"/>
    </source>
</evidence>
<sequence>MSFIITFSGRRVDLLEPAASMIEPADIAHSLSMQCRFNGHTRAFYSVAQHSYIVADLVPEQWQLQALLHDATEAYVGDVVSPLKQALPEFRQIEMRVWHAICARFNIDPVLPPCIHDADLTALATERRDLMPQHQDEWACLVGTQPMQARIKPWTQPEAAQHYFDRLMELLATTHRARAAA</sequence>
<organism evidence="1 2">
    <name type="scientific">Aquipseudomonas alcaligenes</name>
    <name type="common">Pseudomonas alcaligenes</name>
    <dbReference type="NCBI Taxonomy" id="43263"/>
    <lineage>
        <taxon>Bacteria</taxon>
        <taxon>Pseudomonadati</taxon>
        <taxon>Pseudomonadota</taxon>
        <taxon>Gammaproteobacteria</taxon>
        <taxon>Pseudomonadales</taxon>
        <taxon>Pseudomonadaceae</taxon>
        <taxon>Aquipseudomonas</taxon>
    </lineage>
</organism>
<gene>
    <name evidence="1" type="ORF">E6Q69_03080</name>
</gene>
<keyword evidence="1" id="KW-0378">Hydrolase</keyword>
<dbReference type="EMBL" id="SSFO01000057">
    <property type="protein sequence ID" value="TXI34746.1"/>
    <property type="molecule type" value="Genomic_DNA"/>
</dbReference>
<accession>A0A5C7WB58</accession>
<reference evidence="1 2" key="1">
    <citation type="submission" date="2018-09" db="EMBL/GenBank/DDBJ databases">
        <title>Metagenome Assembled Genomes from an Advanced Water Purification Facility.</title>
        <authorList>
            <person name="Stamps B.W."/>
            <person name="Spear J.R."/>
        </authorList>
    </citation>
    <scope>NUCLEOTIDE SEQUENCE [LARGE SCALE GENOMIC DNA]</scope>
    <source>
        <strain evidence="1">Bin_52_1</strain>
    </source>
</reference>
<dbReference type="SUPFAM" id="SSF109604">
    <property type="entry name" value="HD-domain/PDEase-like"/>
    <property type="match status" value="1"/>
</dbReference>
<evidence type="ECO:0000313" key="2">
    <source>
        <dbReference type="Proteomes" id="UP000321110"/>
    </source>
</evidence>
<comment type="caution">
    <text evidence="1">The sequence shown here is derived from an EMBL/GenBank/DDBJ whole genome shotgun (WGS) entry which is preliminary data.</text>
</comment>
<name>A0A5C7WB58_AQUAC</name>
<protein>
    <submittedName>
        <fullName evidence="1">Phosphohydrolase</fullName>
    </submittedName>
</protein>
<dbReference type="Gene3D" id="1.10.3210.10">
    <property type="entry name" value="Hypothetical protein af1432"/>
    <property type="match status" value="1"/>
</dbReference>
<dbReference type="GO" id="GO:0016787">
    <property type="term" value="F:hydrolase activity"/>
    <property type="evidence" value="ECO:0007669"/>
    <property type="project" value="UniProtKB-KW"/>
</dbReference>
<dbReference type="AlphaFoldDB" id="A0A5C7WB58"/>
<dbReference type="Proteomes" id="UP000321110">
    <property type="component" value="Unassembled WGS sequence"/>
</dbReference>
<proteinExistence type="predicted"/>